<dbReference type="Pfam" id="PF22091">
    <property type="entry name" value="DUF6941"/>
    <property type="match status" value="1"/>
</dbReference>
<sequence length="135" mass="15360">MSVTPKIKSFLIADTVIREQNTNKWSVIGIFEKIFTFSFPCTHHSLALYVRLADGDGEFNIRVEFCDDKNAILAAFEGLKINIHNRLVSPEIGIQTYNLPLPKPGKYNFLIYFNDELAEISIPLEAILVEKTQVK</sequence>
<gene>
    <name evidence="1" type="ORF">SCALIN_C34_0030</name>
</gene>
<comment type="caution">
    <text evidence="1">The sequence shown here is derived from an EMBL/GenBank/DDBJ whole genome shotgun (WGS) entry which is preliminary data.</text>
</comment>
<name>A0A286U2X4_9BACT</name>
<dbReference type="OrthoDB" id="281510at2"/>
<keyword evidence="2" id="KW-1185">Reference proteome</keyword>
<dbReference type="AlphaFoldDB" id="A0A286U2X4"/>
<protein>
    <submittedName>
        <fullName evidence="1">Uncharacterized protein</fullName>
    </submittedName>
</protein>
<dbReference type="RefSeq" id="WP_096895869.1">
    <property type="nucleotide sequence ID" value="NZ_BAOS01000034.1"/>
</dbReference>
<proteinExistence type="predicted"/>
<organism evidence="1 2">
    <name type="scientific">Candidatus Scalindua japonica</name>
    <dbReference type="NCBI Taxonomy" id="1284222"/>
    <lineage>
        <taxon>Bacteria</taxon>
        <taxon>Pseudomonadati</taxon>
        <taxon>Planctomycetota</taxon>
        <taxon>Candidatus Brocadiia</taxon>
        <taxon>Candidatus Brocadiales</taxon>
        <taxon>Candidatus Scalinduaceae</taxon>
        <taxon>Candidatus Scalindua</taxon>
    </lineage>
</organism>
<accession>A0A286U2X4</accession>
<evidence type="ECO:0000313" key="2">
    <source>
        <dbReference type="Proteomes" id="UP000218542"/>
    </source>
</evidence>
<dbReference type="Proteomes" id="UP000218542">
    <property type="component" value="Unassembled WGS sequence"/>
</dbReference>
<dbReference type="InterPro" id="IPR054221">
    <property type="entry name" value="DUF6941"/>
</dbReference>
<evidence type="ECO:0000313" key="1">
    <source>
        <dbReference type="EMBL" id="GAX62479.1"/>
    </source>
</evidence>
<dbReference type="EMBL" id="BAOS01000034">
    <property type="protein sequence ID" value="GAX62479.1"/>
    <property type="molecule type" value="Genomic_DNA"/>
</dbReference>
<reference evidence="2" key="1">
    <citation type="journal article" date="2017" name="Environ. Microbiol. Rep.">
        <title>Genetic Diversity of Marine Anaerobic Ammonium-Oxidizing Bacteria as Revealed by Genomic and Proteomic Analyses of 'Candidatus Scalindua japonica'.</title>
        <authorList>
            <person name="Oshiki M."/>
            <person name="Mizuto K."/>
            <person name="Kimura Z."/>
            <person name="Kindaichi T."/>
            <person name="Satoh H."/>
            <person name="Okabe S."/>
        </authorList>
    </citation>
    <scope>NUCLEOTIDE SEQUENCE [LARGE SCALE GENOMIC DNA]</scope>
    <source>
        <strain evidence="2">husup-a2</strain>
    </source>
</reference>